<dbReference type="EMBL" id="LT608328">
    <property type="protein sequence ID" value="SCM56072.1"/>
    <property type="molecule type" value="Genomic_DNA"/>
</dbReference>
<accession>A0A1G4G4S0</accession>
<gene>
    <name evidence="2" type="ORF">ING2E5A_0708</name>
</gene>
<dbReference type="InterPro" id="IPR007263">
    <property type="entry name" value="DCC1-like"/>
</dbReference>
<name>A0A1G4G4S0_9BACT</name>
<keyword evidence="3" id="KW-1185">Reference proteome</keyword>
<dbReference type="GO" id="GO:0015035">
    <property type="term" value="F:protein-disulfide reductase activity"/>
    <property type="evidence" value="ECO:0007669"/>
    <property type="project" value="InterPro"/>
</dbReference>
<feature type="transmembrane region" description="Helical" evidence="1">
    <location>
        <begin position="69"/>
        <end position="89"/>
    </location>
</feature>
<evidence type="ECO:0008006" key="4">
    <source>
        <dbReference type="Google" id="ProtNLM"/>
    </source>
</evidence>
<dbReference type="Proteomes" id="UP000178485">
    <property type="component" value="Chromosome i"/>
</dbReference>
<organism evidence="2 3">
    <name type="scientific">Petrimonas mucosa</name>
    <dbReference type="NCBI Taxonomy" id="1642646"/>
    <lineage>
        <taxon>Bacteria</taxon>
        <taxon>Pseudomonadati</taxon>
        <taxon>Bacteroidota</taxon>
        <taxon>Bacteroidia</taxon>
        <taxon>Bacteroidales</taxon>
        <taxon>Dysgonomonadaceae</taxon>
        <taxon>Petrimonas</taxon>
    </lineage>
</organism>
<evidence type="ECO:0000313" key="2">
    <source>
        <dbReference type="EMBL" id="SCM56072.1"/>
    </source>
</evidence>
<evidence type="ECO:0000313" key="3">
    <source>
        <dbReference type="Proteomes" id="UP000178485"/>
    </source>
</evidence>
<sequence length="132" mass="15277">MTLYYDNWCGNCIRFMRWVCRLDWFHLVSCKELRNEEHTGTAAGLNLALAEEQLASVHKGVWKYGYDSLYRTLLRLPLFWLLAPFLWILKVTRLGTCLYRQLAVNRHIVPLHCVRSTPSCKAGRSAGSCPES</sequence>
<keyword evidence="1" id="KW-0812">Transmembrane</keyword>
<keyword evidence="1" id="KW-1133">Transmembrane helix</keyword>
<dbReference type="AlphaFoldDB" id="A0A1G4G4S0"/>
<dbReference type="STRING" id="1642646.ING2E5A_0708"/>
<proteinExistence type="predicted"/>
<protein>
    <recommendedName>
        <fullName evidence="4">DUF393 domain-containing protein</fullName>
    </recommendedName>
</protein>
<dbReference type="Pfam" id="PF04134">
    <property type="entry name" value="DCC1-like"/>
    <property type="match status" value="1"/>
</dbReference>
<reference evidence="2 3" key="1">
    <citation type="submission" date="2016-08" db="EMBL/GenBank/DDBJ databases">
        <authorList>
            <person name="Seilhamer J.J."/>
        </authorList>
    </citation>
    <scope>NUCLEOTIDE SEQUENCE [LARGE SCALE GENOMIC DNA]</scope>
    <source>
        <strain evidence="2">ING2-E5A</strain>
    </source>
</reference>
<evidence type="ECO:0000256" key="1">
    <source>
        <dbReference type="SAM" id="Phobius"/>
    </source>
</evidence>
<keyword evidence="1" id="KW-0472">Membrane</keyword>
<dbReference type="KEGG" id="pmuc:ING2E5A_0708"/>